<accession>A0ABP0ET69</accession>
<dbReference type="PRINTS" id="PR01438">
    <property type="entry name" value="UNVRSLSTRESS"/>
</dbReference>
<evidence type="ECO:0000259" key="2">
    <source>
        <dbReference type="Pfam" id="PF00582"/>
    </source>
</evidence>
<dbReference type="Proteomes" id="UP001314241">
    <property type="component" value="Unassembled WGS sequence"/>
</dbReference>
<dbReference type="InterPro" id="IPR014729">
    <property type="entry name" value="Rossmann-like_a/b/a_fold"/>
</dbReference>
<dbReference type="PANTHER" id="PTHR46268">
    <property type="entry name" value="STRESS RESPONSE PROTEIN NHAX"/>
    <property type="match status" value="1"/>
</dbReference>
<name>A0ABP0ET69_9LACO</name>
<evidence type="ECO:0000256" key="1">
    <source>
        <dbReference type="ARBA" id="ARBA00008791"/>
    </source>
</evidence>
<dbReference type="PANTHER" id="PTHR46268:SF6">
    <property type="entry name" value="UNIVERSAL STRESS PROTEIN UP12"/>
    <property type="match status" value="1"/>
</dbReference>
<sequence>MQQYQRILVAMDGSKESEAALNRAIQMVNGQDQAIITLANVIDPKAFESVSSFDNNMVDAMADQARQSMEKYRKQATDAGVKNVDYTIEFGSPKSKIARDLPKELNADLIIMGASGLNAVERFVEGSVTSYVSRVAQIDVLIVR</sequence>
<dbReference type="InterPro" id="IPR006016">
    <property type="entry name" value="UspA"/>
</dbReference>
<dbReference type="RefSeq" id="WP_349642332.1">
    <property type="nucleotide sequence ID" value="NZ_CAWVOH010000003.1"/>
</dbReference>
<dbReference type="Gene3D" id="3.40.50.620">
    <property type="entry name" value="HUPs"/>
    <property type="match status" value="1"/>
</dbReference>
<evidence type="ECO:0000313" key="3">
    <source>
        <dbReference type="EMBL" id="CAK8054785.1"/>
    </source>
</evidence>
<protein>
    <submittedName>
        <fullName evidence="3">UspA family (UspA)</fullName>
    </submittedName>
</protein>
<dbReference type="CDD" id="cd00293">
    <property type="entry name" value="USP-like"/>
    <property type="match status" value="1"/>
</dbReference>
<feature type="domain" description="UspA" evidence="2">
    <location>
        <begin position="4"/>
        <end position="144"/>
    </location>
</feature>
<dbReference type="SUPFAM" id="SSF52402">
    <property type="entry name" value="Adenine nucleotide alpha hydrolases-like"/>
    <property type="match status" value="1"/>
</dbReference>
<dbReference type="InterPro" id="IPR006015">
    <property type="entry name" value="Universal_stress_UspA"/>
</dbReference>
<dbReference type="Pfam" id="PF00582">
    <property type="entry name" value="Usp"/>
    <property type="match status" value="1"/>
</dbReference>
<reference evidence="3 4" key="1">
    <citation type="submission" date="2024-01" db="EMBL/GenBank/DDBJ databases">
        <authorList>
            <person name="Botero Cardona J."/>
        </authorList>
    </citation>
    <scope>NUCLEOTIDE SEQUENCE [LARGE SCALE GENOMIC DNA]</scope>
    <source>
        <strain evidence="3 4">LMG 33000</strain>
    </source>
</reference>
<comment type="similarity">
    <text evidence="1">Belongs to the universal stress protein A family.</text>
</comment>
<evidence type="ECO:0000313" key="4">
    <source>
        <dbReference type="Proteomes" id="UP001314241"/>
    </source>
</evidence>
<organism evidence="3 4">
    <name type="scientific">Eupransor demetentiae</name>
    <dbReference type="NCBI Taxonomy" id="3109584"/>
    <lineage>
        <taxon>Bacteria</taxon>
        <taxon>Bacillati</taxon>
        <taxon>Bacillota</taxon>
        <taxon>Bacilli</taxon>
        <taxon>Lactobacillales</taxon>
        <taxon>Lactobacillaceae</taxon>
        <taxon>Eupransor</taxon>
    </lineage>
</organism>
<gene>
    <name evidence="3" type="ORF">R54876_GBNLAHCA_01366</name>
</gene>
<keyword evidence="4" id="KW-1185">Reference proteome</keyword>
<comment type="caution">
    <text evidence="3">The sequence shown here is derived from an EMBL/GenBank/DDBJ whole genome shotgun (WGS) entry which is preliminary data.</text>
</comment>
<dbReference type="EMBL" id="CAWVOH010000003">
    <property type="protein sequence ID" value="CAK8054785.1"/>
    <property type="molecule type" value="Genomic_DNA"/>
</dbReference>
<proteinExistence type="inferred from homology"/>